<reference evidence="1" key="1">
    <citation type="submission" date="2023-06" db="EMBL/GenBank/DDBJ databases">
        <title>MT1 and MT2 Draft Genomes of Novel Species.</title>
        <authorList>
            <person name="Venkateswaran K."/>
        </authorList>
    </citation>
    <scope>NUCLEOTIDE SEQUENCE</scope>
    <source>
        <strain evidence="1">F6_8S_P_1B</strain>
    </source>
</reference>
<evidence type="ECO:0000313" key="1">
    <source>
        <dbReference type="EMBL" id="MDN4616431.1"/>
    </source>
</evidence>
<keyword evidence="2" id="KW-1185">Reference proteome</keyword>
<name>A0ABT8KG54_9MICO</name>
<gene>
    <name evidence="1" type="ORF">P5G50_18440</name>
</gene>
<dbReference type="EMBL" id="JAROCF010000002">
    <property type="protein sequence ID" value="MDN4616431.1"/>
    <property type="molecule type" value="Genomic_DNA"/>
</dbReference>
<evidence type="ECO:0000313" key="2">
    <source>
        <dbReference type="Proteomes" id="UP001174208"/>
    </source>
</evidence>
<dbReference type="RefSeq" id="WP_301209610.1">
    <property type="nucleotide sequence ID" value="NZ_JAROCF010000002.1"/>
</dbReference>
<sequence length="65" mass="7133">MNIPDEVMLAADDAGHVVDIRSARVIAQWARKEALREAADDPALRLSGHSGISIRKLRALAKEEQ</sequence>
<protein>
    <submittedName>
        <fullName evidence="1">Uncharacterized protein</fullName>
    </submittedName>
</protein>
<accession>A0ABT8KG54</accession>
<organism evidence="1 2">
    <name type="scientific">Leifsonia williamsii</name>
    <dbReference type="NCBI Taxonomy" id="3035919"/>
    <lineage>
        <taxon>Bacteria</taxon>
        <taxon>Bacillati</taxon>
        <taxon>Actinomycetota</taxon>
        <taxon>Actinomycetes</taxon>
        <taxon>Micrococcales</taxon>
        <taxon>Microbacteriaceae</taxon>
        <taxon>Leifsonia</taxon>
    </lineage>
</organism>
<comment type="caution">
    <text evidence="1">The sequence shown here is derived from an EMBL/GenBank/DDBJ whole genome shotgun (WGS) entry which is preliminary data.</text>
</comment>
<dbReference type="Proteomes" id="UP001174208">
    <property type="component" value="Unassembled WGS sequence"/>
</dbReference>
<proteinExistence type="predicted"/>